<dbReference type="AlphaFoldDB" id="A0A9D1JRL5"/>
<gene>
    <name evidence="2" type="ORF">IAB46_07980</name>
</gene>
<sequence length="722" mass="79886">MVKKNLKRMIALALALTMAVLPVYGSEIQNTQADTSVEAAQGFEPVVQNEAMTLYLNTSTMGIMVEDHQSGNVYASFAPSAEGLNDSWQSFMYSGVTVEYMSPDMKLTRLPFKDNATADINYTDSGFEADITYDAGFALKLIVSMENGRLTVNVPDDSIVEPEDGNRLQNLYIFPFLGATYGSDVPGYLFIPDGCGALIRTDQVSVAASGAYSKRIYGQEMGVGDFAVLTERSMLNAAEQIYMPVYGIIQEEGQSGITAIIEDGDAYAAIEANVCGRELPANYVTARFIYRETYTRSLNQSGDTMVANQSERNHMDIIQHFYFLSPEAADYSGMAGVYQDYLVETGILERSAAEDERIPMRLELLMSEQEEQMVGSKTIEMTTMEQADDIINTLCEGGVNPITAVMFGYSPDGAGSASPSSASFTRDIASKSQWKETAEKWAGQGVSLGYWADFSVGCTGVGGYSKQKDVAQNINQKLLETFRGESVYYLAPTFVLEQFNEEAGKYKEAGASVLALDTVGYQLYSNWNEKQPSTRQEAMDIYAGLSSEDMELAVYRASQYMWPNASAIYEMPSDSSNYMVFTDTVPFMQMVLKGYIDYYGTRSNFHADRQKDLLKAIEYGEFPSWMITGEDSIELLDTATSWLYTSQFSIWEEEMISEYHTLSDALGSVRNAAMVRHDMLTDNVVRVTYDNGVTITVNYSDEPFTDGSVTVDALSYAVGNVQ</sequence>
<name>A0A9D1JRL5_9FIRM</name>
<dbReference type="Proteomes" id="UP000823927">
    <property type="component" value="Unassembled WGS sequence"/>
</dbReference>
<dbReference type="Pfam" id="PF18952">
    <property type="entry name" value="DUF5696"/>
    <property type="match status" value="1"/>
</dbReference>
<evidence type="ECO:0000313" key="2">
    <source>
        <dbReference type="EMBL" id="HIS47475.1"/>
    </source>
</evidence>
<organism evidence="2 3">
    <name type="scientific">Candidatus Scybalocola faecigallinarum</name>
    <dbReference type="NCBI Taxonomy" id="2840941"/>
    <lineage>
        <taxon>Bacteria</taxon>
        <taxon>Bacillati</taxon>
        <taxon>Bacillota</taxon>
        <taxon>Clostridia</taxon>
        <taxon>Lachnospirales</taxon>
        <taxon>Lachnospiraceae</taxon>
        <taxon>Lachnospiraceae incertae sedis</taxon>
        <taxon>Candidatus Scybalocola (ex Gilroy et al. 2021)</taxon>
    </lineage>
</organism>
<comment type="caution">
    <text evidence="2">The sequence shown here is derived from an EMBL/GenBank/DDBJ whole genome shotgun (WGS) entry which is preliminary data.</text>
</comment>
<dbReference type="InterPro" id="IPR043751">
    <property type="entry name" value="DUF5696"/>
</dbReference>
<dbReference type="EMBL" id="DVIT01000028">
    <property type="protein sequence ID" value="HIS47475.1"/>
    <property type="molecule type" value="Genomic_DNA"/>
</dbReference>
<protein>
    <submittedName>
        <fullName evidence="2">Uncharacterized protein</fullName>
    </submittedName>
</protein>
<keyword evidence="1" id="KW-0732">Signal</keyword>
<feature type="chain" id="PRO_5039213305" evidence="1">
    <location>
        <begin position="26"/>
        <end position="722"/>
    </location>
</feature>
<reference evidence="2" key="1">
    <citation type="submission" date="2020-10" db="EMBL/GenBank/DDBJ databases">
        <authorList>
            <person name="Gilroy R."/>
        </authorList>
    </citation>
    <scope>NUCLEOTIDE SEQUENCE</scope>
    <source>
        <strain evidence="2">CHK178-757</strain>
    </source>
</reference>
<reference evidence="2" key="2">
    <citation type="journal article" date="2021" name="PeerJ">
        <title>Extensive microbial diversity within the chicken gut microbiome revealed by metagenomics and culture.</title>
        <authorList>
            <person name="Gilroy R."/>
            <person name="Ravi A."/>
            <person name="Getino M."/>
            <person name="Pursley I."/>
            <person name="Horton D.L."/>
            <person name="Alikhan N.F."/>
            <person name="Baker D."/>
            <person name="Gharbi K."/>
            <person name="Hall N."/>
            <person name="Watson M."/>
            <person name="Adriaenssens E.M."/>
            <person name="Foster-Nyarko E."/>
            <person name="Jarju S."/>
            <person name="Secka A."/>
            <person name="Antonio M."/>
            <person name="Oren A."/>
            <person name="Chaudhuri R.R."/>
            <person name="La Ragione R."/>
            <person name="Hildebrand F."/>
            <person name="Pallen M.J."/>
        </authorList>
    </citation>
    <scope>NUCLEOTIDE SEQUENCE</scope>
    <source>
        <strain evidence="2">CHK178-757</strain>
    </source>
</reference>
<feature type="signal peptide" evidence="1">
    <location>
        <begin position="1"/>
        <end position="25"/>
    </location>
</feature>
<accession>A0A9D1JRL5</accession>
<evidence type="ECO:0000256" key="1">
    <source>
        <dbReference type="SAM" id="SignalP"/>
    </source>
</evidence>
<proteinExistence type="predicted"/>
<evidence type="ECO:0000313" key="3">
    <source>
        <dbReference type="Proteomes" id="UP000823927"/>
    </source>
</evidence>